<dbReference type="Pfam" id="PF13439">
    <property type="entry name" value="Glyco_transf_4"/>
    <property type="match status" value="1"/>
</dbReference>
<dbReference type="InterPro" id="IPR050194">
    <property type="entry name" value="Glycosyltransferase_grp1"/>
</dbReference>
<reference evidence="5 6" key="1">
    <citation type="journal article" date="2019" name="Int. J. Syst. Evol. Microbiol.">
        <title>The Global Catalogue of Microorganisms (GCM) 10K type strain sequencing project: providing services to taxonomists for standard genome sequencing and annotation.</title>
        <authorList>
            <consortium name="The Broad Institute Genomics Platform"/>
            <consortium name="The Broad Institute Genome Sequencing Center for Infectious Disease"/>
            <person name="Wu L."/>
            <person name="Ma J."/>
        </authorList>
    </citation>
    <scope>NUCLEOTIDE SEQUENCE [LARGE SCALE GENOMIC DNA]</scope>
    <source>
        <strain evidence="5 6">JCM 3106</strain>
    </source>
</reference>
<keyword evidence="6" id="KW-1185">Reference proteome</keyword>
<gene>
    <name evidence="5" type="ORF">GCM10017559_10560</name>
</gene>
<evidence type="ECO:0000256" key="1">
    <source>
        <dbReference type="ARBA" id="ARBA00022676"/>
    </source>
</evidence>
<keyword evidence="2" id="KW-0808">Transferase</keyword>
<dbReference type="PANTHER" id="PTHR45947:SF3">
    <property type="entry name" value="SULFOQUINOVOSYL TRANSFERASE SQD2"/>
    <property type="match status" value="1"/>
</dbReference>
<dbReference type="InterPro" id="IPR028098">
    <property type="entry name" value="Glyco_trans_4-like_N"/>
</dbReference>
<evidence type="ECO:0000259" key="4">
    <source>
        <dbReference type="Pfam" id="PF13439"/>
    </source>
</evidence>
<proteinExistence type="predicted"/>
<accession>A0ABN3XSA3</accession>
<dbReference type="Gene3D" id="3.40.50.2000">
    <property type="entry name" value="Glycogen Phosphorylase B"/>
    <property type="match status" value="2"/>
</dbReference>
<organism evidence="5 6">
    <name type="scientific">Streptosporangium longisporum</name>
    <dbReference type="NCBI Taxonomy" id="46187"/>
    <lineage>
        <taxon>Bacteria</taxon>
        <taxon>Bacillati</taxon>
        <taxon>Actinomycetota</taxon>
        <taxon>Actinomycetes</taxon>
        <taxon>Streptosporangiales</taxon>
        <taxon>Streptosporangiaceae</taxon>
        <taxon>Streptosporangium</taxon>
    </lineage>
</organism>
<name>A0ABN3XSA3_9ACTN</name>
<evidence type="ECO:0000313" key="6">
    <source>
        <dbReference type="Proteomes" id="UP001499930"/>
    </source>
</evidence>
<feature type="domain" description="Glycosyltransferase subfamily 4-like N-terminal" evidence="4">
    <location>
        <begin position="61"/>
        <end position="218"/>
    </location>
</feature>
<evidence type="ECO:0000256" key="2">
    <source>
        <dbReference type="ARBA" id="ARBA00022679"/>
    </source>
</evidence>
<evidence type="ECO:0000259" key="3">
    <source>
        <dbReference type="Pfam" id="PF00534"/>
    </source>
</evidence>
<dbReference type="Pfam" id="PF00534">
    <property type="entry name" value="Glycos_transf_1"/>
    <property type="match status" value="1"/>
</dbReference>
<evidence type="ECO:0000313" key="5">
    <source>
        <dbReference type="EMBL" id="GAA2992301.1"/>
    </source>
</evidence>
<dbReference type="PANTHER" id="PTHR45947">
    <property type="entry name" value="SULFOQUINOVOSYL TRANSFERASE SQD2"/>
    <property type="match status" value="1"/>
</dbReference>
<keyword evidence="1" id="KW-0328">Glycosyltransferase</keyword>
<dbReference type="Proteomes" id="UP001499930">
    <property type="component" value="Unassembled WGS sequence"/>
</dbReference>
<sequence>MAGQGARAIPRTPVAPAVPPVPVASVAPAGLVAATGPRRLSMRGVRVAVLNFREPLQSVAGGAEEYAWQVSRHLAGQGAEVTFVTAREAGQAAAEERDGIALRRMGNPFLVYLLVPLWMLLRRRRFDVVIDCMNGIPFFAPLVVSRRTVVVSLVHHVHDRQFYAFFPPWLARIGCFIEGPVARLVYRRRPTVTVSESSRAELRERLGWLAPIQVIPNGSPVARPVADPGGVAGDPAVVYLGRLVGHKRVERVVDLARDLGDAWPGMHVHVIGRGHEQERLAAHASGRGVEDRVHLHGFLPEAAKNAILGAARLNVTASAFEGWGLTVIEAAALGVPTVAYDVAGLRDSVRDGVTGWLVRDGETLAGVVDRALGELSDPARREEIQQACRLWAAEFTWGRTGATMTGLITTELAKNGRHLHASDLCLASGETDPP</sequence>
<feature type="domain" description="Glycosyl transferase family 1" evidence="3">
    <location>
        <begin position="233"/>
        <end position="384"/>
    </location>
</feature>
<dbReference type="SUPFAM" id="SSF53756">
    <property type="entry name" value="UDP-Glycosyltransferase/glycogen phosphorylase"/>
    <property type="match status" value="1"/>
</dbReference>
<dbReference type="CDD" id="cd03801">
    <property type="entry name" value="GT4_PimA-like"/>
    <property type="match status" value="1"/>
</dbReference>
<dbReference type="InterPro" id="IPR001296">
    <property type="entry name" value="Glyco_trans_1"/>
</dbReference>
<protein>
    <submittedName>
        <fullName evidence="5">Glycosyltransferase family 4 protein</fullName>
    </submittedName>
</protein>
<comment type="caution">
    <text evidence="5">The sequence shown here is derived from an EMBL/GenBank/DDBJ whole genome shotgun (WGS) entry which is preliminary data.</text>
</comment>
<dbReference type="EMBL" id="BAAAWD010000006">
    <property type="protein sequence ID" value="GAA2992301.1"/>
    <property type="molecule type" value="Genomic_DNA"/>
</dbReference>
<dbReference type="RefSeq" id="WP_413224135.1">
    <property type="nucleotide sequence ID" value="NZ_BAAAWD010000006.1"/>
</dbReference>